<comment type="subcellular location">
    <subcellularLocation>
        <location evidence="1 6">Membrane</location>
        <topology evidence="1 6">Multi-pass membrane protein</topology>
    </subcellularLocation>
</comment>
<dbReference type="STRING" id="144197.ENSSPAP00000027633"/>
<feature type="compositionally biased region" description="Polar residues" evidence="7">
    <location>
        <begin position="718"/>
        <end position="743"/>
    </location>
</feature>
<evidence type="ECO:0000259" key="8">
    <source>
        <dbReference type="Pfam" id="PF07810"/>
    </source>
</evidence>
<dbReference type="InterPro" id="IPR038900">
    <property type="entry name" value="TMC"/>
</dbReference>
<accession>A0A3B5B205</accession>
<feature type="transmembrane region" description="Helical" evidence="6">
    <location>
        <begin position="584"/>
        <end position="605"/>
    </location>
</feature>
<gene>
    <name evidence="9" type="primary">TMC3</name>
</gene>
<evidence type="ECO:0000313" key="9">
    <source>
        <dbReference type="Ensembl" id="ENSSPAP00000027633.1"/>
    </source>
</evidence>
<feature type="domain" description="TMC" evidence="8">
    <location>
        <begin position="464"/>
        <end position="579"/>
    </location>
</feature>
<evidence type="ECO:0000256" key="3">
    <source>
        <dbReference type="ARBA" id="ARBA00022692"/>
    </source>
</evidence>
<sequence>MKQQRKSRHFSLCPCVLTYSSSDDEDKEDERVDSNDPEEMFQNIQYQKEIIANIRTRPWPMRRKLKVLKQAREIVLKYEGRLTRTRGYQTAGADLLKKISRLLYNIVVLFIPWEVRIKKIESHFGSGVASYFIFLRWLFGINIVLTIMTGAFIVLPELLAGAPFGTTRSKTIPKEHLASAQDLDTIWSLGGYLQYSVLFYGYYGRVRKIGSAGYRLPLAYFLVGMAVFAYSFIILLRKMAKNSRLSLASASDENFTFCWRVFCAWDYLIGNPEAAESKGAAIVNNIREAIVEEQEKKKDTSLAVLISLRILANILVLLSLAGSIYIIYFVVDRSQKLEQEKPELTLWEKNEQCLCPLLLVLYLGNLYSLIIALLDKVNSMSSAVQVSPSNWTDSSAYLATISQPEGDSLSTLVSEISVFEHHNSTIATIATVLYVTNSNRSSSATVSNQTVLFEKNARSQQDQCWETYVGQEMLKLSIIDMIFTVASILLIDFIRGLVVRYLSDCCCWDLESKFPEYGEFKIAENVLHLIYNQGMIWMGAFFSPCLPAFNVLKLIGLMYLRSWAVLTCNVPHQQVFRASRSNNFYLAMLLFMLFLCMLPTIFAIVRYRPSQHCGPFSGQEKIYDIISETVASDFPLWFSKVMSYVTSPVVVLPALLLLFMLIYYLQAIARSLKFTNNQLRMQLQTERTDDKKKVFQMAAARLQAPEAAADKKPDQLESDATSQEASIHTPSPRHNGSITNIQSPVHRGNSIRTITQSASRADLNRGSVAGSMRSPAVTVLPKHRLEHIPNRPPPLFGGASGTCRSKSYHYMAYNPPSHCPDSIHSDPLYRKTVRSLHPVEATGIITAQSYGGRRGHTTRYVIVNEHEPRKKLLRSATRIPRHYLMEEPTEILELYPRNIRRYAPRTTHHQPHSEEEEEQGKGRRRMSSGKAHRPRSLSDLHQPAHFYIGDRVESHMTVAKDSHTARGRYRAQEDDEEEDARTGHKESYLKPKSRPKLETPLTESDSASLASSSDQQNSSTDQYIQVIHNKERYLKSEARQGKLAKKKSKTNFDLNATGSNDLVCSNV</sequence>
<feature type="compositionally biased region" description="Low complexity" evidence="7">
    <location>
        <begin position="1004"/>
        <end position="1019"/>
    </location>
</feature>
<proteinExistence type="inferred from homology"/>
<feature type="transmembrane region" description="Helical" evidence="6">
    <location>
        <begin position="186"/>
        <end position="204"/>
    </location>
</feature>
<feature type="region of interest" description="Disordered" evidence="7">
    <location>
        <begin position="903"/>
        <end position="943"/>
    </location>
</feature>
<name>A0A3B5B205_9TELE</name>
<reference evidence="9" key="1">
    <citation type="submission" date="2023-09" db="UniProtKB">
        <authorList>
            <consortium name="Ensembl"/>
        </authorList>
    </citation>
    <scope>IDENTIFICATION</scope>
</reference>
<feature type="region of interest" description="Disordered" evidence="7">
    <location>
        <begin position="704"/>
        <end position="774"/>
    </location>
</feature>
<feature type="compositionally biased region" description="Basic residues" evidence="7">
    <location>
        <begin position="922"/>
        <end position="935"/>
    </location>
</feature>
<dbReference type="GO" id="GO:0008381">
    <property type="term" value="F:mechanosensitive monoatomic ion channel activity"/>
    <property type="evidence" value="ECO:0007669"/>
    <property type="project" value="TreeGrafter"/>
</dbReference>
<feature type="transmembrane region" description="Helical" evidence="6">
    <location>
        <begin position="128"/>
        <end position="155"/>
    </location>
</feature>
<keyword evidence="4 6" id="KW-1133">Transmembrane helix</keyword>
<feature type="compositionally biased region" description="Basic and acidic residues" evidence="7">
    <location>
        <begin position="980"/>
        <end position="989"/>
    </location>
</feature>
<dbReference type="Pfam" id="PF07810">
    <property type="entry name" value="TMC"/>
    <property type="match status" value="1"/>
</dbReference>
<evidence type="ECO:0000256" key="4">
    <source>
        <dbReference type="ARBA" id="ARBA00022989"/>
    </source>
</evidence>
<dbReference type="GO" id="GO:0005886">
    <property type="term" value="C:plasma membrane"/>
    <property type="evidence" value="ECO:0007669"/>
    <property type="project" value="InterPro"/>
</dbReference>
<dbReference type="GeneTree" id="ENSGT01050000244942"/>
<keyword evidence="5 6" id="KW-0472">Membrane</keyword>
<feature type="transmembrane region" description="Helical" evidence="6">
    <location>
        <begin position="352"/>
        <end position="374"/>
    </location>
</feature>
<keyword evidence="3 6" id="KW-0812">Transmembrane</keyword>
<evidence type="ECO:0000256" key="6">
    <source>
        <dbReference type="RuleBase" id="RU310713"/>
    </source>
</evidence>
<dbReference type="PANTHER" id="PTHR23302">
    <property type="entry name" value="TRANSMEMBRANE CHANNEL-RELATED"/>
    <property type="match status" value="1"/>
</dbReference>
<dbReference type="PANTHER" id="PTHR23302:SF35">
    <property type="entry name" value="TRANSMEMBRANE CHANNEL-LIKE PROTEIN 3"/>
    <property type="match status" value="1"/>
</dbReference>
<dbReference type="Ensembl" id="ENSSPAT00000028084.1">
    <property type="protein sequence ID" value="ENSSPAP00000027633.1"/>
    <property type="gene ID" value="ENSSPAG00000020789.1"/>
</dbReference>
<organism evidence="9">
    <name type="scientific">Stegastes partitus</name>
    <name type="common">bicolor damselfish</name>
    <dbReference type="NCBI Taxonomy" id="144197"/>
    <lineage>
        <taxon>Eukaryota</taxon>
        <taxon>Metazoa</taxon>
        <taxon>Chordata</taxon>
        <taxon>Craniata</taxon>
        <taxon>Vertebrata</taxon>
        <taxon>Euteleostomi</taxon>
        <taxon>Actinopterygii</taxon>
        <taxon>Neopterygii</taxon>
        <taxon>Teleostei</taxon>
        <taxon>Neoteleostei</taxon>
        <taxon>Acanthomorphata</taxon>
        <taxon>Ovalentaria</taxon>
        <taxon>Pomacentridae</taxon>
        <taxon>Stegastes</taxon>
    </lineage>
</organism>
<evidence type="ECO:0000256" key="7">
    <source>
        <dbReference type="SAM" id="MobiDB-lite"/>
    </source>
</evidence>
<evidence type="ECO:0000256" key="2">
    <source>
        <dbReference type="ARBA" id="ARBA00006510"/>
    </source>
</evidence>
<feature type="region of interest" description="Disordered" evidence="7">
    <location>
        <begin position="961"/>
        <end position="1021"/>
    </location>
</feature>
<dbReference type="InterPro" id="IPR012496">
    <property type="entry name" value="TMC_dom"/>
</dbReference>
<dbReference type="AlphaFoldDB" id="A0A3B5B205"/>
<feature type="transmembrane region" description="Helical" evidence="6">
    <location>
        <begin position="641"/>
        <end position="665"/>
    </location>
</feature>
<evidence type="ECO:0000256" key="1">
    <source>
        <dbReference type="ARBA" id="ARBA00004141"/>
    </source>
</evidence>
<protein>
    <recommendedName>
        <fullName evidence="6">Transmembrane channel-like protein</fullName>
    </recommendedName>
</protein>
<comment type="similarity">
    <text evidence="2 6">Belongs to the TMC family.</text>
</comment>
<feature type="transmembrane region" description="Helical" evidence="6">
    <location>
        <begin position="216"/>
        <end position="236"/>
    </location>
</feature>
<feature type="transmembrane region" description="Helical" evidence="6">
    <location>
        <begin position="476"/>
        <end position="494"/>
    </location>
</feature>
<feature type="compositionally biased region" description="Polar residues" evidence="7">
    <location>
        <begin position="750"/>
        <end position="759"/>
    </location>
</feature>
<evidence type="ECO:0000256" key="5">
    <source>
        <dbReference type="ARBA" id="ARBA00023136"/>
    </source>
</evidence>
<feature type="transmembrane region" description="Helical" evidence="6">
    <location>
        <begin position="310"/>
        <end position="331"/>
    </location>
</feature>